<dbReference type="PANTHER" id="PTHR43442:SF3">
    <property type="entry name" value="GLUCONOKINASE-RELATED"/>
    <property type="match status" value="1"/>
</dbReference>
<dbReference type="GO" id="GO:0005737">
    <property type="term" value="C:cytoplasm"/>
    <property type="evidence" value="ECO:0007669"/>
    <property type="project" value="TreeGrafter"/>
</dbReference>
<dbReference type="EC" id="2.7.1.12" evidence="3 10"/>
<name>A0A5C5BBZ2_9MICO</name>
<gene>
    <name evidence="11" type="ORF">FH969_06030</name>
</gene>
<evidence type="ECO:0000313" key="11">
    <source>
        <dbReference type="EMBL" id="TNU75097.1"/>
    </source>
</evidence>
<evidence type="ECO:0000256" key="3">
    <source>
        <dbReference type="ARBA" id="ARBA00012054"/>
    </source>
</evidence>
<evidence type="ECO:0000256" key="5">
    <source>
        <dbReference type="ARBA" id="ARBA00022741"/>
    </source>
</evidence>
<evidence type="ECO:0000256" key="8">
    <source>
        <dbReference type="ARBA" id="ARBA00023064"/>
    </source>
</evidence>
<dbReference type="GO" id="GO:0019521">
    <property type="term" value="P:D-gluconate metabolic process"/>
    <property type="evidence" value="ECO:0007669"/>
    <property type="project" value="UniProtKB-KW"/>
</dbReference>
<evidence type="ECO:0000256" key="6">
    <source>
        <dbReference type="ARBA" id="ARBA00022777"/>
    </source>
</evidence>
<reference evidence="11 12" key="1">
    <citation type="submission" date="2019-06" db="EMBL/GenBank/DDBJ databases">
        <title>Draft genome sequence of Miniimonas arenae KCTC 19750T isolated from sea sand.</title>
        <authorList>
            <person name="Park S.-J."/>
        </authorList>
    </citation>
    <scope>NUCLEOTIDE SEQUENCE [LARGE SCALE GENOMIC DNA]</scope>
    <source>
        <strain evidence="11 12">KCTC 19750</strain>
    </source>
</reference>
<proteinExistence type="inferred from homology"/>
<dbReference type="FunFam" id="3.40.50.300:FF:000522">
    <property type="entry name" value="Gluconokinase"/>
    <property type="match status" value="1"/>
</dbReference>
<comment type="catalytic activity">
    <reaction evidence="9 10">
        <text>D-gluconate + ATP = 6-phospho-D-gluconate + ADP + H(+)</text>
        <dbReference type="Rhea" id="RHEA:19433"/>
        <dbReference type="ChEBI" id="CHEBI:15378"/>
        <dbReference type="ChEBI" id="CHEBI:18391"/>
        <dbReference type="ChEBI" id="CHEBI:30616"/>
        <dbReference type="ChEBI" id="CHEBI:58759"/>
        <dbReference type="ChEBI" id="CHEBI:456216"/>
        <dbReference type="EC" id="2.7.1.12"/>
    </reaction>
</comment>
<keyword evidence="6 10" id="KW-0418">Kinase</keyword>
<dbReference type="PANTHER" id="PTHR43442">
    <property type="entry name" value="GLUCONOKINASE-RELATED"/>
    <property type="match status" value="1"/>
</dbReference>
<evidence type="ECO:0000256" key="2">
    <source>
        <dbReference type="ARBA" id="ARBA00008420"/>
    </source>
</evidence>
<dbReference type="CDD" id="cd02021">
    <property type="entry name" value="GntK"/>
    <property type="match status" value="1"/>
</dbReference>
<comment type="pathway">
    <text evidence="1">Carbohydrate acid metabolism.</text>
</comment>
<evidence type="ECO:0000256" key="10">
    <source>
        <dbReference type="RuleBase" id="RU363066"/>
    </source>
</evidence>
<protein>
    <recommendedName>
        <fullName evidence="3 10">Gluconokinase</fullName>
        <ecNumber evidence="3 10">2.7.1.12</ecNumber>
    </recommendedName>
</protein>
<evidence type="ECO:0000256" key="7">
    <source>
        <dbReference type="ARBA" id="ARBA00022840"/>
    </source>
</evidence>
<dbReference type="SUPFAM" id="SSF52540">
    <property type="entry name" value="P-loop containing nucleoside triphosphate hydrolases"/>
    <property type="match status" value="1"/>
</dbReference>
<evidence type="ECO:0000256" key="9">
    <source>
        <dbReference type="ARBA" id="ARBA00048090"/>
    </source>
</evidence>
<dbReference type="GO" id="GO:0046316">
    <property type="term" value="F:gluconokinase activity"/>
    <property type="evidence" value="ECO:0007669"/>
    <property type="project" value="UniProtKB-EC"/>
</dbReference>
<dbReference type="EMBL" id="VENP01000016">
    <property type="protein sequence ID" value="TNU75097.1"/>
    <property type="molecule type" value="Genomic_DNA"/>
</dbReference>
<keyword evidence="4 10" id="KW-0808">Transferase</keyword>
<dbReference type="InterPro" id="IPR006001">
    <property type="entry name" value="Therm_gnt_kin"/>
</dbReference>
<dbReference type="Proteomes" id="UP000313849">
    <property type="component" value="Unassembled WGS sequence"/>
</dbReference>
<organism evidence="11 12">
    <name type="scientific">Miniimonas arenae</name>
    <dbReference type="NCBI Taxonomy" id="676201"/>
    <lineage>
        <taxon>Bacteria</taxon>
        <taxon>Bacillati</taxon>
        <taxon>Actinomycetota</taxon>
        <taxon>Actinomycetes</taxon>
        <taxon>Micrococcales</taxon>
        <taxon>Beutenbergiaceae</taxon>
        <taxon>Miniimonas</taxon>
    </lineage>
</organism>
<keyword evidence="12" id="KW-1185">Reference proteome</keyword>
<evidence type="ECO:0000256" key="4">
    <source>
        <dbReference type="ARBA" id="ARBA00022679"/>
    </source>
</evidence>
<keyword evidence="5 10" id="KW-0547">Nucleotide-binding</keyword>
<dbReference type="AlphaFoldDB" id="A0A5C5BBZ2"/>
<comment type="similarity">
    <text evidence="2 10">Belongs to the gluconokinase GntK/GntV family.</text>
</comment>
<dbReference type="Gene3D" id="3.40.50.300">
    <property type="entry name" value="P-loop containing nucleotide triphosphate hydrolases"/>
    <property type="match status" value="1"/>
</dbReference>
<keyword evidence="8" id="KW-0311">Gluconate utilization</keyword>
<evidence type="ECO:0000313" key="12">
    <source>
        <dbReference type="Proteomes" id="UP000313849"/>
    </source>
</evidence>
<dbReference type="GO" id="GO:0005524">
    <property type="term" value="F:ATP binding"/>
    <property type="evidence" value="ECO:0007669"/>
    <property type="project" value="UniProtKB-KW"/>
</dbReference>
<dbReference type="InterPro" id="IPR027417">
    <property type="entry name" value="P-loop_NTPase"/>
</dbReference>
<comment type="caution">
    <text evidence="11">The sequence shown here is derived from an EMBL/GenBank/DDBJ whole genome shotgun (WGS) entry which is preliminary data.</text>
</comment>
<accession>A0A5C5BBZ2</accession>
<evidence type="ECO:0000256" key="1">
    <source>
        <dbReference type="ARBA" id="ARBA00004761"/>
    </source>
</evidence>
<dbReference type="OrthoDB" id="9795716at2"/>
<sequence length="173" mass="19213">MMTHTHLVIMGVAGSGKTTVLHRLGELLDWSVAEGDAFHPEANVAKMSEGTPLTDEDRWPWLDRIVTWTAVEDAAGRDTLVTCSALRRAYRDRLRQAPGRTIFAHLAGTTGLIEERMTARTDHFMPTTLLPSQFATLEPLQDDEDGIVVDVLGTPEDVAREIVRRLRLEPVTA</sequence>
<keyword evidence="7 10" id="KW-0067">ATP-binding</keyword>
<dbReference type="NCBIfam" id="TIGR01313">
    <property type="entry name" value="therm_gnt_kin"/>
    <property type="match status" value="1"/>
</dbReference>